<dbReference type="PANTHER" id="PTHR23115">
    <property type="entry name" value="TRANSLATION FACTOR"/>
    <property type="match status" value="1"/>
</dbReference>
<dbReference type="InterPro" id="IPR050100">
    <property type="entry name" value="TRAFAC_GTPase_members"/>
</dbReference>
<evidence type="ECO:0000259" key="5">
    <source>
        <dbReference type="Pfam" id="PF22594"/>
    </source>
</evidence>
<feature type="domain" description="GTP-eEF1A C-terminal" evidence="5">
    <location>
        <begin position="122"/>
        <end position="219"/>
    </location>
</feature>
<evidence type="ECO:0000256" key="4">
    <source>
        <dbReference type="SAM" id="MobiDB-lite"/>
    </source>
</evidence>
<name>E9P9V7_YEASX</name>
<evidence type="ECO:0000256" key="1">
    <source>
        <dbReference type="ARBA" id="ARBA00022741"/>
    </source>
</evidence>
<sequence length="224" mass="25182">MSDSNQGNNQQNYQQYSQNGNQQQGNNRYQGYQAYNAQAQPAGGYYQNYQGYSGYQQGGYQQYNPDAGYQQQYNPQGGYQQYNPQGGYQQQFNPQGGRGNYKNFNYNNNLQGYQAGFQPQSQAQIAIVELKSIIAAGFSCVMHVHTAIEEVHIVKLLHKLEKGTNRKSKKPPAFAKKGMKVIAVLETEAPVCVETYQDYPQLGRFTLRDQGTTIAIGKIVKIAE</sequence>
<evidence type="ECO:0000256" key="2">
    <source>
        <dbReference type="ARBA" id="ARBA00022917"/>
    </source>
</evidence>
<feature type="region of interest" description="Disordered" evidence="4">
    <location>
        <begin position="1"/>
        <end position="27"/>
    </location>
</feature>
<dbReference type="GO" id="GO:0005525">
    <property type="term" value="F:GTP binding"/>
    <property type="evidence" value="ECO:0007669"/>
    <property type="project" value="UniProtKB-KW"/>
</dbReference>
<dbReference type="FunFam" id="2.40.30.10:FF:000017">
    <property type="entry name" value="Eukaryotic peptide chain release factor GTP-binding subunit"/>
    <property type="match status" value="1"/>
</dbReference>
<dbReference type="SUPFAM" id="SSF50465">
    <property type="entry name" value="EF-Tu/eEF-1alpha/eIF2-gamma C-terminal domain"/>
    <property type="match status" value="1"/>
</dbReference>
<dbReference type="EMBL" id="M21129">
    <property type="protein sequence ID" value="AAA35132.1"/>
    <property type="molecule type" value="Genomic_DNA"/>
</dbReference>
<dbReference type="CDD" id="cd03704">
    <property type="entry name" value="eRF3_C_III"/>
    <property type="match status" value="1"/>
</dbReference>
<keyword evidence="2" id="KW-0648">Protein biosynthesis</keyword>
<gene>
    <name evidence="6" type="primary">SUP35</name>
</gene>
<proteinExistence type="predicted"/>
<keyword evidence="1" id="KW-0547">Nucleotide-binding</keyword>
<accession>E9P9V7</accession>
<evidence type="ECO:0000256" key="3">
    <source>
        <dbReference type="ARBA" id="ARBA00023134"/>
    </source>
</evidence>
<dbReference type="GO" id="GO:0006415">
    <property type="term" value="P:translational termination"/>
    <property type="evidence" value="ECO:0007669"/>
    <property type="project" value="UniProtKB-ARBA"/>
</dbReference>
<protein>
    <submittedName>
        <fullName evidence="6">SUP35 protein</fullName>
    </submittedName>
</protein>
<dbReference type="Gene3D" id="2.40.30.10">
    <property type="entry name" value="Translation factors"/>
    <property type="match status" value="1"/>
</dbReference>
<organism evidence="6">
    <name type="scientific">Saccharomyces cerevisiae</name>
    <name type="common">Baker's yeast</name>
    <dbReference type="NCBI Taxonomy" id="4932"/>
    <lineage>
        <taxon>Eukaryota</taxon>
        <taxon>Fungi</taxon>
        <taxon>Dikarya</taxon>
        <taxon>Ascomycota</taxon>
        <taxon>Saccharomycotina</taxon>
        <taxon>Saccharomycetes</taxon>
        <taxon>Saccharomycetales</taxon>
        <taxon>Saccharomycetaceae</taxon>
        <taxon>Saccharomyces</taxon>
    </lineage>
</organism>
<dbReference type="InterPro" id="IPR054696">
    <property type="entry name" value="GTP-eEF1A_C"/>
</dbReference>
<dbReference type="GO" id="GO:0005737">
    <property type="term" value="C:cytoplasm"/>
    <property type="evidence" value="ECO:0007669"/>
    <property type="project" value="UniProtKB-ARBA"/>
</dbReference>
<dbReference type="GO" id="GO:0003924">
    <property type="term" value="F:GTPase activity"/>
    <property type="evidence" value="ECO:0007669"/>
    <property type="project" value="UniProtKB-ARBA"/>
</dbReference>
<reference evidence="6" key="1">
    <citation type="journal article" date="1988" name="Gene">
        <title>Nucleotide sequence of the SUP2 (SUP35) gene of Saccharomyces cerevisiae.</title>
        <authorList>
            <person name="Kushnirov V.V."/>
            <person name="Ter-Avanesyan M.D."/>
            <person name="Telckov M.V."/>
            <person name="Surguchov A.P."/>
            <person name="Smirnov V.N."/>
            <person name="Inge-Vechtomov S.G."/>
        </authorList>
    </citation>
    <scope>NUCLEOTIDE SEQUENCE</scope>
</reference>
<evidence type="ECO:0000313" key="6">
    <source>
        <dbReference type="EMBL" id="AAA35132.1"/>
    </source>
</evidence>
<keyword evidence="3" id="KW-0342">GTP-binding</keyword>
<dbReference type="Pfam" id="PF22594">
    <property type="entry name" value="GTP-eEF1A_C"/>
    <property type="match status" value="1"/>
</dbReference>
<dbReference type="AlphaFoldDB" id="E9P9V7"/>
<dbReference type="InterPro" id="IPR009001">
    <property type="entry name" value="Transl_elong_EF1A/Init_IF2_C"/>
</dbReference>